<organism evidence="1 2">
    <name type="scientific">Nocardia arthritidis</name>
    <dbReference type="NCBI Taxonomy" id="228602"/>
    <lineage>
        <taxon>Bacteria</taxon>
        <taxon>Bacillati</taxon>
        <taxon>Actinomycetota</taxon>
        <taxon>Actinomycetes</taxon>
        <taxon>Mycobacteriales</taxon>
        <taxon>Nocardiaceae</taxon>
        <taxon>Nocardia</taxon>
    </lineage>
</organism>
<sequence length="87" mass="9515">MSTPAFLGQPLVTLPFAAFLAITKGPAAAWPIMHDATITMLRCYSDSAFEALGKAADPALHTDISRLSQGRRFSLPAEPKLIVYRRR</sequence>
<reference evidence="1 2" key="1">
    <citation type="journal article" date="2019" name="ACS Chem. Biol.">
        <title>Identification and Mobilization of a Cryptic Antibiotic Biosynthesis Gene Locus from a Human-Pathogenic Nocardia Isolate.</title>
        <authorList>
            <person name="Herisse M."/>
            <person name="Ishida K."/>
            <person name="Porter J.L."/>
            <person name="Howden B."/>
            <person name="Hertweck C."/>
            <person name="Stinear T.P."/>
            <person name="Pidot S.J."/>
        </authorList>
    </citation>
    <scope>NUCLEOTIDE SEQUENCE [LARGE SCALE GENOMIC DNA]</scope>
    <source>
        <strain evidence="1 2">AUSMDU00012717</strain>
    </source>
</reference>
<accession>A0A6G9YGQ5</accession>
<dbReference type="Proteomes" id="UP000503540">
    <property type="component" value="Chromosome"/>
</dbReference>
<keyword evidence="2" id="KW-1185">Reference proteome</keyword>
<gene>
    <name evidence="1" type="ORF">F5544_22790</name>
</gene>
<evidence type="ECO:0000313" key="2">
    <source>
        <dbReference type="Proteomes" id="UP000503540"/>
    </source>
</evidence>
<name>A0A6G9YGQ5_9NOCA</name>
<dbReference type="RefSeq" id="WP_167475107.1">
    <property type="nucleotide sequence ID" value="NZ_CP046172.1"/>
</dbReference>
<proteinExistence type="predicted"/>
<dbReference type="KEGG" id="nah:F5544_22790"/>
<dbReference type="EMBL" id="CP046172">
    <property type="protein sequence ID" value="QIS12419.1"/>
    <property type="molecule type" value="Genomic_DNA"/>
</dbReference>
<dbReference type="AlphaFoldDB" id="A0A6G9YGQ5"/>
<evidence type="ECO:0000313" key="1">
    <source>
        <dbReference type="EMBL" id="QIS12419.1"/>
    </source>
</evidence>
<protein>
    <submittedName>
        <fullName evidence="1">Uncharacterized protein</fullName>
    </submittedName>
</protein>